<dbReference type="Pfam" id="PF21101">
    <property type="entry name" value="YqgU"/>
    <property type="match status" value="1"/>
</dbReference>
<reference evidence="2" key="1">
    <citation type="submission" date="2022-06" db="EMBL/GenBank/DDBJ databases">
        <title>Alkalicoccobacillus porphyridii sp. nov., isolated from a marine red alga, Porphyridium purpureum and reclassification of Shouchella plakortidis and Shouchella gibsonii as Alkalicoccobacillus plakortidis comb. nov. and Alkalicoccobacillus gibsonii comb. nov.</title>
        <authorList>
            <person name="Kim K.H."/>
            <person name="Lee J.K."/>
            <person name="Han D.M."/>
            <person name="Baek J.H."/>
            <person name="Jeon C.O."/>
        </authorList>
    </citation>
    <scope>NUCLEOTIDE SEQUENCE</scope>
    <source>
        <strain evidence="2">DSM 19153</strain>
    </source>
</reference>
<dbReference type="InterPro" id="IPR048421">
    <property type="entry name" value="YqgU_beta-prop"/>
</dbReference>
<gene>
    <name evidence="2" type="ORF">NDM98_21805</name>
</gene>
<name>A0ABT0XPG0_9BACI</name>
<evidence type="ECO:0000313" key="3">
    <source>
        <dbReference type="Proteomes" id="UP001203665"/>
    </source>
</evidence>
<accession>A0ABT0XPG0</accession>
<dbReference type="EMBL" id="JAMQJY010000006">
    <property type="protein sequence ID" value="MCM2677793.1"/>
    <property type="molecule type" value="Genomic_DNA"/>
</dbReference>
<dbReference type="Proteomes" id="UP001203665">
    <property type="component" value="Unassembled WGS sequence"/>
</dbReference>
<organism evidence="2 3">
    <name type="scientific">Alkalicoccobacillus plakortidis</name>
    <dbReference type="NCBI Taxonomy" id="444060"/>
    <lineage>
        <taxon>Bacteria</taxon>
        <taxon>Bacillati</taxon>
        <taxon>Bacillota</taxon>
        <taxon>Bacilli</taxon>
        <taxon>Bacillales</taxon>
        <taxon>Bacillaceae</taxon>
        <taxon>Alkalicoccobacillus</taxon>
    </lineage>
</organism>
<evidence type="ECO:0000259" key="1">
    <source>
        <dbReference type="Pfam" id="PF21101"/>
    </source>
</evidence>
<comment type="caution">
    <text evidence="2">The sequence shown here is derived from an EMBL/GenBank/DDBJ whole genome shotgun (WGS) entry which is preliminary data.</text>
</comment>
<evidence type="ECO:0000313" key="2">
    <source>
        <dbReference type="EMBL" id="MCM2677793.1"/>
    </source>
</evidence>
<sequence>MKKVCAGLVLFVLVTGCQGDADSTDLANSSVKGEKFHPIEPKEQGDLEVIGWFDNQTILYLLSGEDSFEMYRHDIFTGDDELLYSDDQSFHRLDANYNHTRFALQTLNDQDQAELIILNANGEVSSTPTLEADDYSIYWSPYDEAEFMAVAFLPDWKQEVYHIQLDPLSIDKTGIQSSYLQWSSPDSVSYLNWSMIPSIEAPLKQYELSSSKITDGYGSGLF</sequence>
<feature type="domain" description="YqgU-like 6-bladed beta-propeller" evidence="1">
    <location>
        <begin position="75"/>
        <end position="211"/>
    </location>
</feature>
<dbReference type="SUPFAM" id="SSF82171">
    <property type="entry name" value="DPP6 N-terminal domain-like"/>
    <property type="match status" value="1"/>
</dbReference>
<dbReference type="PROSITE" id="PS51257">
    <property type="entry name" value="PROKAR_LIPOPROTEIN"/>
    <property type="match status" value="1"/>
</dbReference>
<protein>
    <recommendedName>
        <fullName evidence="1">YqgU-like 6-bladed beta-propeller domain-containing protein</fullName>
    </recommendedName>
</protein>
<dbReference type="RefSeq" id="WP_251611593.1">
    <property type="nucleotide sequence ID" value="NZ_JAMQJY010000006.1"/>
</dbReference>
<proteinExistence type="predicted"/>
<keyword evidence="3" id="KW-1185">Reference proteome</keyword>